<accession>A0A7Y9DIQ6</accession>
<comment type="similarity">
    <text evidence="1">Belongs to the short-chain dehydrogenases/reductases (SDR) family.</text>
</comment>
<gene>
    <name evidence="3" type="ORF">BJ968_001375</name>
</gene>
<dbReference type="AlphaFoldDB" id="A0A7Y9DIQ6"/>
<comment type="caution">
    <text evidence="3">The sequence shown here is derived from an EMBL/GenBank/DDBJ whole genome shotgun (WGS) entry which is preliminary data.</text>
</comment>
<keyword evidence="4" id="KW-1185">Reference proteome</keyword>
<evidence type="ECO:0000313" key="3">
    <source>
        <dbReference type="EMBL" id="NYD21835.1"/>
    </source>
</evidence>
<dbReference type="Proteomes" id="UP000521922">
    <property type="component" value="Unassembled WGS sequence"/>
</dbReference>
<evidence type="ECO:0000256" key="2">
    <source>
        <dbReference type="ARBA" id="ARBA00023002"/>
    </source>
</evidence>
<dbReference type="Pfam" id="PF00106">
    <property type="entry name" value="adh_short"/>
    <property type="match status" value="1"/>
</dbReference>
<proteinExistence type="inferred from homology"/>
<keyword evidence="2" id="KW-0560">Oxidoreductase</keyword>
<dbReference type="SUPFAM" id="SSF51735">
    <property type="entry name" value="NAD(P)-binding Rossmann-fold domains"/>
    <property type="match status" value="1"/>
</dbReference>
<dbReference type="EMBL" id="JACCBB010000001">
    <property type="protein sequence ID" value="NYD21835.1"/>
    <property type="molecule type" value="Genomic_DNA"/>
</dbReference>
<protein>
    <submittedName>
        <fullName evidence="3">NAD(P)-dependent dehydrogenase (Short-subunit alcohol dehydrogenase family)</fullName>
    </submittedName>
</protein>
<evidence type="ECO:0000256" key="1">
    <source>
        <dbReference type="ARBA" id="ARBA00006484"/>
    </source>
</evidence>
<dbReference type="Gene3D" id="3.40.50.720">
    <property type="entry name" value="NAD(P)-binding Rossmann-like Domain"/>
    <property type="match status" value="1"/>
</dbReference>
<dbReference type="PRINTS" id="PR00081">
    <property type="entry name" value="GDHRDH"/>
</dbReference>
<dbReference type="PANTHER" id="PTHR24320:SF148">
    <property type="entry name" value="NAD(P)-BINDING ROSSMANN-FOLD SUPERFAMILY PROTEIN"/>
    <property type="match status" value="1"/>
</dbReference>
<reference evidence="3 4" key="1">
    <citation type="submission" date="2020-07" db="EMBL/GenBank/DDBJ databases">
        <title>Sequencing the genomes of 1000 actinobacteria strains.</title>
        <authorList>
            <person name="Klenk H.-P."/>
        </authorList>
    </citation>
    <scope>NUCLEOTIDE SEQUENCE [LARGE SCALE GENOMIC DNA]</scope>
    <source>
        <strain evidence="3 4">DSM 7487</strain>
    </source>
</reference>
<dbReference type="RefSeq" id="WP_179750409.1">
    <property type="nucleotide sequence ID" value="NZ_BAAAGN010000005.1"/>
</dbReference>
<sequence length="320" mass="33200">MTQHPLGSGFTAASTTTDVLAGRDLTGTRVVVTAGHRGLGLVTTRALAAAGAHVTVATRHPALAARTLAGVDRVAVAGLDLLDPASIDAFTRAWDGPLHVLVNAANLPAPAQVERDARGVEKQFATGHLGHFQLTTGLLPALRAAGAARVVTLSSGAHRFGRIRWEDPGFTTGYHPQAAYAQTKLANVLFSVGLDRRYAADGVRGYAVHPGVVLMGALDDPVWAATLREQGLLDAGGRPVIDPARGKKTPEQGAATVVFAATSPLLADVGGVYLKDNDVAPVDDEVRELTADVIPSDATSAALDPATAQRLWGFSERLVG</sequence>
<organism evidence="3 4">
    <name type="scientific">Kineococcus aurantiacus</name>
    <dbReference type="NCBI Taxonomy" id="37633"/>
    <lineage>
        <taxon>Bacteria</taxon>
        <taxon>Bacillati</taxon>
        <taxon>Actinomycetota</taxon>
        <taxon>Actinomycetes</taxon>
        <taxon>Kineosporiales</taxon>
        <taxon>Kineosporiaceae</taxon>
        <taxon>Kineococcus</taxon>
    </lineage>
</organism>
<dbReference type="PANTHER" id="PTHR24320">
    <property type="entry name" value="RETINOL DEHYDROGENASE"/>
    <property type="match status" value="1"/>
</dbReference>
<evidence type="ECO:0000313" key="4">
    <source>
        <dbReference type="Proteomes" id="UP000521922"/>
    </source>
</evidence>
<dbReference type="InterPro" id="IPR036291">
    <property type="entry name" value="NAD(P)-bd_dom_sf"/>
</dbReference>
<dbReference type="InterPro" id="IPR002347">
    <property type="entry name" value="SDR_fam"/>
</dbReference>
<name>A0A7Y9DIQ6_9ACTN</name>
<dbReference type="GO" id="GO:0016491">
    <property type="term" value="F:oxidoreductase activity"/>
    <property type="evidence" value="ECO:0007669"/>
    <property type="project" value="UniProtKB-KW"/>
</dbReference>